<keyword evidence="2" id="KW-1133">Transmembrane helix</keyword>
<dbReference type="EMBL" id="JAFBMS010000010">
    <property type="protein sequence ID" value="KAG9349084.1"/>
    <property type="molecule type" value="Genomic_DNA"/>
</dbReference>
<sequence length="369" mass="41043">MHSSGHGWWASIHIRGARARAIRLVSMRPASDRHRRLSPEDSSQKRSGTALTDSAQGLTTETMRGSGRADVNQPGSSMKTLSQCGREKVKQPSPHRRGGIHRYQMNTYCAAQKAKNSGHRRTVESGVSHDQAVIKPQLCWGIQPGWLYIQIDEKKKRAPLAESACRRREKQKGSMETNCQSSCRQALWKDVEMGKEQKKRCHRYQPGALVLILVLLSLTLCIFVFKYFLNPSNGLQSAYNEVFGTDVGSLASQQERGRIACLSSRDVQPPKVTVMRHRVKLLSGPSQAEWIHCLSQTVGEGKEELKKERKKERVKRGELRPSGASEVASSEVCGYDGSHCFIPQLGPGGLSPCSTRSCQHQALRDGLQT</sequence>
<proteinExistence type="predicted"/>
<dbReference type="Proteomes" id="UP000824540">
    <property type="component" value="Unassembled WGS sequence"/>
</dbReference>
<evidence type="ECO:0000313" key="3">
    <source>
        <dbReference type="EMBL" id="KAG9349084.1"/>
    </source>
</evidence>
<evidence type="ECO:0000313" key="4">
    <source>
        <dbReference type="Proteomes" id="UP000824540"/>
    </source>
</evidence>
<keyword evidence="2" id="KW-0812">Transmembrane</keyword>
<feature type="region of interest" description="Disordered" evidence="1">
    <location>
        <begin position="302"/>
        <end position="323"/>
    </location>
</feature>
<comment type="caution">
    <text evidence="3">The sequence shown here is derived from an EMBL/GenBank/DDBJ whole genome shotgun (WGS) entry which is preliminary data.</text>
</comment>
<feature type="non-terminal residue" evidence="3">
    <location>
        <position position="1"/>
    </location>
</feature>
<evidence type="ECO:0000256" key="1">
    <source>
        <dbReference type="SAM" id="MobiDB-lite"/>
    </source>
</evidence>
<dbReference type="AlphaFoldDB" id="A0A8T2P8X3"/>
<protein>
    <submittedName>
        <fullName evidence="3">Uncharacterized protein</fullName>
    </submittedName>
</protein>
<dbReference type="OrthoDB" id="5985282at2759"/>
<feature type="region of interest" description="Disordered" evidence="1">
    <location>
        <begin position="27"/>
        <end position="99"/>
    </location>
</feature>
<keyword evidence="2" id="KW-0472">Membrane</keyword>
<gene>
    <name evidence="3" type="ORF">JZ751_029404</name>
</gene>
<accession>A0A8T2P8X3</accession>
<organism evidence="3 4">
    <name type="scientific">Albula glossodonta</name>
    <name type="common">roundjaw bonefish</name>
    <dbReference type="NCBI Taxonomy" id="121402"/>
    <lineage>
        <taxon>Eukaryota</taxon>
        <taxon>Metazoa</taxon>
        <taxon>Chordata</taxon>
        <taxon>Craniata</taxon>
        <taxon>Vertebrata</taxon>
        <taxon>Euteleostomi</taxon>
        <taxon>Actinopterygii</taxon>
        <taxon>Neopterygii</taxon>
        <taxon>Teleostei</taxon>
        <taxon>Albuliformes</taxon>
        <taxon>Albulidae</taxon>
        <taxon>Albula</taxon>
    </lineage>
</organism>
<reference evidence="3" key="1">
    <citation type="thesis" date="2021" institute="BYU ScholarsArchive" country="Provo, UT, USA">
        <title>Applications of and Algorithms for Genome Assembly and Genomic Analyses with an Emphasis on Marine Teleosts.</title>
        <authorList>
            <person name="Pickett B.D."/>
        </authorList>
    </citation>
    <scope>NUCLEOTIDE SEQUENCE</scope>
    <source>
        <strain evidence="3">HI-2016</strain>
    </source>
</reference>
<name>A0A8T2P8X3_9TELE</name>
<feature type="compositionally biased region" description="Polar residues" evidence="1">
    <location>
        <begin position="73"/>
        <end position="83"/>
    </location>
</feature>
<keyword evidence="4" id="KW-1185">Reference proteome</keyword>
<feature type="transmembrane region" description="Helical" evidence="2">
    <location>
        <begin position="208"/>
        <end position="229"/>
    </location>
</feature>
<feature type="compositionally biased region" description="Polar residues" evidence="1">
    <location>
        <begin position="45"/>
        <end position="63"/>
    </location>
</feature>
<evidence type="ECO:0000256" key="2">
    <source>
        <dbReference type="SAM" id="Phobius"/>
    </source>
</evidence>